<dbReference type="OrthoDB" id="4859511at2759"/>
<accession>A0A167VY96</accession>
<dbReference type="AlphaFoldDB" id="A0A167VY96"/>
<comment type="caution">
    <text evidence="1">The sequence shown here is derived from an EMBL/GenBank/DDBJ whole genome shotgun (WGS) entry which is preliminary data.</text>
</comment>
<dbReference type="Proteomes" id="UP000076744">
    <property type="component" value="Unassembled WGS sequence"/>
</dbReference>
<proteinExistence type="predicted"/>
<dbReference type="EMBL" id="AZHB01000011">
    <property type="protein sequence ID" value="OAA63115.1"/>
    <property type="molecule type" value="Genomic_DNA"/>
</dbReference>
<evidence type="ECO:0000313" key="1">
    <source>
        <dbReference type="EMBL" id="OAA63115.1"/>
    </source>
</evidence>
<dbReference type="RefSeq" id="XP_018704322.1">
    <property type="nucleotide sequence ID" value="XM_018848596.1"/>
</dbReference>
<gene>
    <name evidence="1" type="ORF">ISF_04991</name>
</gene>
<sequence length="182" mass="21538">MKPTPITQDMTETSTSSSSSRYYKLYMRKKFAPVFHIDDPQGRILFIFTLSRNAPRAMIQRWTYSGLAYASWEDDAPNPLARETTDDALYGLVEAKHVEDRWSELRRIVSLSPEDLDRHDREWQEFVDGEVEAERKRGNRGEEEALRTEVMMRHNFGWQGQFFKNLAYDKLELLLRKELLRT</sequence>
<name>A0A167VY96_CORFA</name>
<dbReference type="GeneID" id="30021283"/>
<reference evidence="1 2" key="1">
    <citation type="journal article" date="2016" name="Genome Biol. Evol.">
        <title>Divergent and convergent evolution of fungal pathogenicity.</title>
        <authorList>
            <person name="Shang Y."/>
            <person name="Xiao G."/>
            <person name="Zheng P."/>
            <person name="Cen K."/>
            <person name="Zhan S."/>
            <person name="Wang C."/>
        </authorList>
    </citation>
    <scope>NUCLEOTIDE SEQUENCE [LARGE SCALE GENOMIC DNA]</scope>
    <source>
        <strain evidence="1 2">ARSEF 2679</strain>
    </source>
</reference>
<organism evidence="1 2">
    <name type="scientific">Cordyceps fumosorosea (strain ARSEF 2679)</name>
    <name type="common">Isaria fumosorosea</name>
    <dbReference type="NCBI Taxonomy" id="1081104"/>
    <lineage>
        <taxon>Eukaryota</taxon>
        <taxon>Fungi</taxon>
        <taxon>Dikarya</taxon>
        <taxon>Ascomycota</taxon>
        <taxon>Pezizomycotina</taxon>
        <taxon>Sordariomycetes</taxon>
        <taxon>Hypocreomycetidae</taxon>
        <taxon>Hypocreales</taxon>
        <taxon>Cordycipitaceae</taxon>
        <taxon>Cordyceps</taxon>
    </lineage>
</organism>
<protein>
    <submittedName>
        <fullName evidence="1">Uncharacterized protein</fullName>
    </submittedName>
</protein>
<keyword evidence="2" id="KW-1185">Reference proteome</keyword>
<evidence type="ECO:0000313" key="2">
    <source>
        <dbReference type="Proteomes" id="UP000076744"/>
    </source>
</evidence>